<proteinExistence type="predicted"/>
<dbReference type="Proteomes" id="UP000499080">
    <property type="component" value="Unassembled WGS sequence"/>
</dbReference>
<keyword evidence="3" id="KW-1185">Reference proteome</keyword>
<comment type="caution">
    <text evidence="2">The sequence shown here is derived from an EMBL/GenBank/DDBJ whole genome shotgun (WGS) entry which is preliminary data.</text>
</comment>
<protein>
    <submittedName>
        <fullName evidence="2">Uncharacterized protein</fullName>
    </submittedName>
</protein>
<name>A0A4Y2CER3_ARAVE</name>
<accession>A0A4Y2CER3</accession>
<evidence type="ECO:0000313" key="3">
    <source>
        <dbReference type="Proteomes" id="UP000499080"/>
    </source>
</evidence>
<reference evidence="2 3" key="1">
    <citation type="journal article" date="2019" name="Sci. Rep.">
        <title>Orb-weaving spider Araneus ventricosus genome elucidates the spidroin gene catalogue.</title>
        <authorList>
            <person name="Kono N."/>
            <person name="Nakamura H."/>
            <person name="Ohtoshi R."/>
            <person name="Moran D.A.P."/>
            <person name="Shinohara A."/>
            <person name="Yoshida Y."/>
            <person name="Fujiwara M."/>
            <person name="Mori M."/>
            <person name="Tomita M."/>
            <person name="Arakawa K."/>
        </authorList>
    </citation>
    <scope>NUCLEOTIDE SEQUENCE [LARGE SCALE GENOMIC DNA]</scope>
</reference>
<feature type="non-terminal residue" evidence="2">
    <location>
        <position position="58"/>
    </location>
</feature>
<feature type="compositionally biased region" description="Acidic residues" evidence="1">
    <location>
        <begin position="1"/>
        <end position="12"/>
    </location>
</feature>
<feature type="compositionally biased region" description="Acidic residues" evidence="1">
    <location>
        <begin position="37"/>
        <end position="58"/>
    </location>
</feature>
<dbReference type="AlphaFoldDB" id="A0A4Y2CER3"/>
<gene>
    <name evidence="2" type="ORF">AVEN_76486_1</name>
</gene>
<organism evidence="2 3">
    <name type="scientific">Araneus ventricosus</name>
    <name type="common">Orbweaver spider</name>
    <name type="synonym">Epeira ventricosa</name>
    <dbReference type="NCBI Taxonomy" id="182803"/>
    <lineage>
        <taxon>Eukaryota</taxon>
        <taxon>Metazoa</taxon>
        <taxon>Ecdysozoa</taxon>
        <taxon>Arthropoda</taxon>
        <taxon>Chelicerata</taxon>
        <taxon>Arachnida</taxon>
        <taxon>Araneae</taxon>
        <taxon>Araneomorphae</taxon>
        <taxon>Entelegynae</taxon>
        <taxon>Araneoidea</taxon>
        <taxon>Araneidae</taxon>
        <taxon>Araneus</taxon>
    </lineage>
</organism>
<evidence type="ECO:0000256" key="1">
    <source>
        <dbReference type="SAM" id="MobiDB-lite"/>
    </source>
</evidence>
<evidence type="ECO:0000313" key="2">
    <source>
        <dbReference type="EMBL" id="GBM02434.1"/>
    </source>
</evidence>
<dbReference type="EMBL" id="BGPR01000180">
    <property type="protein sequence ID" value="GBM02434.1"/>
    <property type="molecule type" value="Genomic_DNA"/>
</dbReference>
<feature type="region of interest" description="Disordered" evidence="1">
    <location>
        <begin position="1"/>
        <end position="58"/>
    </location>
</feature>
<sequence>MGGEDLMVEDPQEGEHYEIDNDVLENFPQPGDHDNGGEDNNENGGEDLMVEDPQEGEH</sequence>